<proteinExistence type="inferred from homology"/>
<dbReference type="GO" id="GO:0004497">
    <property type="term" value="F:monooxygenase activity"/>
    <property type="evidence" value="ECO:0007669"/>
    <property type="project" value="UniProtKB-KW"/>
</dbReference>
<feature type="signal peptide" evidence="11">
    <location>
        <begin position="1"/>
        <end position="31"/>
    </location>
</feature>
<dbReference type="SUPFAM" id="SSF48264">
    <property type="entry name" value="Cytochrome P450"/>
    <property type="match status" value="1"/>
</dbReference>
<dbReference type="PRINTS" id="PR00463">
    <property type="entry name" value="EP450I"/>
</dbReference>
<dbReference type="PANTHER" id="PTHR46300">
    <property type="entry name" value="P450, PUTATIVE (EUROFUNG)-RELATED-RELATED"/>
    <property type="match status" value="1"/>
</dbReference>
<dbReference type="PRINTS" id="PR00385">
    <property type="entry name" value="P450"/>
</dbReference>
<evidence type="ECO:0000256" key="10">
    <source>
        <dbReference type="RuleBase" id="RU000461"/>
    </source>
</evidence>
<evidence type="ECO:0000313" key="12">
    <source>
        <dbReference type="EMBL" id="EJT98943.1"/>
    </source>
</evidence>
<keyword evidence="11" id="KW-0732">Signal</keyword>
<dbReference type="InterPro" id="IPR036396">
    <property type="entry name" value="Cyt_P450_sf"/>
</dbReference>
<keyword evidence="13" id="KW-1185">Reference proteome</keyword>
<name>M5FSN5_DACPD</name>
<dbReference type="InterPro" id="IPR002401">
    <property type="entry name" value="Cyt_P450_E_grp-I"/>
</dbReference>
<evidence type="ECO:0000256" key="8">
    <source>
        <dbReference type="ARBA" id="ARBA00023033"/>
    </source>
</evidence>
<dbReference type="GO" id="GO:0016705">
    <property type="term" value="F:oxidoreductase activity, acting on paired donors, with incorporation or reduction of molecular oxygen"/>
    <property type="evidence" value="ECO:0007669"/>
    <property type="project" value="InterPro"/>
</dbReference>
<keyword evidence="6 10" id="KW-0560">Oxidoreductase</keyword>
<dbReference type="GO" id="GO:0005506">
    <property type="term" value="F:iron ion binding"/>
    <property type="evidence" value="ECO:0007669"/>
    <property type="project" value="InterPro"/>
</dbReference>
<dbReference type="GO" id="GO:0020037">
    <property type="term" value="F:heme binding"/>
    <property type="evidence" value="ECO:0007669"/>
    <property type="project" value="InterPro"/>
</dbReference>
<evidence type="ECO:0000256" key="5">
    <source>
        <dbReference type="ARBA" id="ARBA00022723"/>
    </source>
</evidence>
<feature type="chain" id="PRO_5004067239" evidence="11">
    <location>
        <begin position="32"/>
        <end position="516"/>
    </location>
</feature>
<evidence type="ECO:0000256" key="9">
    <source>
        <dbReference type="PIRSR" id="PIRSR602401-1"/>
    </source>
</evidence>
<dbReference type="InterPro" id="IPR017972">
    <property type="entry name" value="Cyt_P450_CS"/>
</dbReference>
<organism evidence="12 13">
    <name type="scientific">Dacryopinax primogenitus (strain DJM 731)</name>
    <name type="common">Brown rot fungus</name>
    <dbReference type="NCBI Taxonomy" id="1858805"/>
    <lineage>
        <taxon>Eukaryota</taxon>
        <taxon>Fungi</taxon>
        <taxon>Dikarya</taxon>
        <taxon>Basidiomycota</taxon>
        <taxon>Agaricomycotina</taxon>
        <taxon>Dacrymycetes</taxon>
        <taxon>Dacrymycetales</taxon>
        <taxon>Dacrymycetaceae</taxon>
        <taxon>Dacryopinax</taxon>
    </lineage>
</organism>
<evidence type="ECO:0000313" key="13">
    <source>
        <dbReference type="Proteomes" id="UP000030653"/>
    </source>
</evidence>
<accession>M5FSN5</accession>
<dbReference type="CDD" id="cd11065">
    <property type="entry name" value="CYP64-like"/>
    <property type="match status" value="1"/>
</dbReference>
<dbReference type="PROSITE" id="PS00086">
    <property type="entry name" value="CYTOCHROME_P450"/>
    <property type="match status" value="1"/>
</dbReference>
<evidence type="ECO:0000256" key="1">
    <source>
        <dbReference type="ARBA" id="ARBA00001971"/>
    </source>
</evidence>
<dbReference type="Proteomes" id="UP000030653">
    <property type="component" value="Unassembled WGS sequence"/>
</dbReference>
<dbReference type="OrthoDB" id="2789670at2759"/>
<dbReference type="EMBL" id="JH795871">
    <property type="protein sequence ID" value="EJT98943.1"/>
    <property type="molecule type" value="Genomic_DNA"/>
</dbReference>
<dbReference type="PANTHER" id="PTHR46300:SF7">
    <property type="entry name" value="P450, PUTATIVE (EUROFUNG)-RELATED"/>
    <property type="match status" value="1"/>
</dbReference>
<keyword evidence="7 9" id="KW-0408">Iron</keyword>
<evidence type="ECO:0000256" key="4">
    <source>
        <dbReference type="ARBA" id="ARBA00022617"/>
    </source>
</evidence>
<dbReference type="AlphaFoldDB" id="M5FSN5"/>
<keyword evidence="5 9" id="KW-0479">Metal-binding</keyword>
<comment type="similarity">
    <text evidence="3 10">Belongs to the cytochrome P450 family.</text>
</comment>
<evidence type="ECO:0000256" key="2">
    <source>
        <dbReference type="ARBA" id="ARBA00005179"/>
    </source>
</evidence>
<dbReference type="Gene3D" id="1.10.630.10">
    <property type="entry name" value="Cytochrome P450"/>
    <property type="match status" value="1"/>
</dbReference>
<dbReference type="Pfam" id="PF00067">
    <property type="entry name" value="p450"/>
    <property type="match status" value="1"/>
</dbReference>
<reference evidence="12 13" key="1">
    <citation type="journal article" date="2012" name="Science">
        <title>The Paleozoic origin of enzymatic lignin decomposition reconstructed from 31 fungal genomes.</title>
        <authorList>
            <person name="Floudas D."/>
            <person name="Binder M."/>
            <person name="Riley R."/>
            <person name="Barry K."/>
            <person name="Blanchette R.A."/>
            <person name="Henrissat B."/>
            <person name="Martinez A.T."/>
            <person name="Otillar R."/>
            <person name="Spatafora J.W."/>
            <person name="Yadav J.S."/>
            <person name="Aerts A."/>
            <person name="Benoit I."/>
            <person name="Boyd A."/>
            <person name="Carlson A."/>
            <person name="Copeland A."/>
            <person name="Coutinho P.M."/>
            <person name="de Vries R.P."/>
            <person name="Ferreira P."/>
            <person name="Findley K."/>
            <person name="Foster B."/>
            <person name="Gaskell J."/>
            <person name="Glotzer D."/>
            <person name="Gorecki P."/>
            <person name="Heitman J."/>
            <person name="Hesse C."/>
            <person name="Hori C."/>
            <person name="Igarashi K."/>
            <person name="Jurgens J.A."/>
            <person name="Kallen N."/>
            <person name="Kersten P."/>
            <person name="Kohler A."/>
            <person name="Kuees U."/>
            <person name="Kumar T.K.A."/>
            <person name="Kuo A."/>
            <person name="LaButti K."/>
            <person name="Larrondo L.F."/>
            <person name="Lindquist E."/>
            <person name="Ling A."/>
            <person name="Lombard V."/>
            <person name="Lucas S."/>
            <person name="Lundell T."/>
            <person name="Martin R."/>
            <person name="McLaughlin D.J."/>
            <person name="Morgenstern I."/>
            <person name="Morin E."/>
            <person name="Murat C."/>
            <person name="Nagy L.G."/>
            <person name="Nolan M."/>
            <person name="Ohm R.A."/>
            <person name="Patyshakuliyeva A."/>
            <person name="Rokas A."/>
            <person name="Ruiz-Duenas F.J."/>
            <person name="Sabat G."/>
            <person name="Salamov A."/>
            <person name="Samejima M."/>
            <person name="Schmutz J."/>
            <person name="Slot J.C."/>
            <person name="St John F."/>
            <person name="Stenlid J."/>
            <person name="Sun H."/>
            <person name="Sun S."/>
            <person name="Syed K."/>
            <person name="Tsang A."/>
            <person name="Wiebenga A."/>
            <person name="Young D."/>
            <person name="Pisabarro A."/>
            <person name="Eastwood D.C."/>
            <person name="Martin F."/>
            <person name="Cullen D."/>
            <person name="Grigoriev I.V."/>
            <person name="Hibbett D.S."/>
        </authorList>
    </citation>
    <scope>NUCLEOTIDE SEQUENCE [LARGE SCALE GENOMIC DNA]</scope>
    <source>
        <strain evidence="12 13">DJM-731 SS1</strain>
    </source>
</reference>
<sequence>MTLFLSPSAWIVLAICLVFLLLISKIKTSLAQSLPPGPNPVPLLGNLSKPKDYRASFKHWADQYGNMMTLKMMGVPLLVLNNRQAASDLLRKRAASTWGRPNTVMAHQLSGLDTEVAFTRNFHLHKDFRRFFSIALSPRLVEGCGAHQIQQMRQVTSEILASPDNYLNSINRAVSAIALRIAYGYEVQGKDDPLLAQVNKAADLVEQILLPGFFLVDVLPILRYLPEWLPGTGFLRLAKQYKGEYEDIRERSFRMTEKDIAKGTAKSSFVATLLEDLKSDKTISKEHIMWGAMSFHTAGSGTTVTAIHNLLAALVLFPHTQAAAQMELDLVIGRSRPPRMDDRESLPYCSAMVDETLRWQPVAPFALLHKSDREESFEGWTLPEGSLLMANVWAMSRDERDYPSAETFMPERYLPSTASTPIAWNASRGSAIPLGAVGFGFGRRSCPGKQLAEATLFAAVVTMLWTLKFKLAEGEKVVWLEESTVNQPNEFRIRATERFKGAEKILRSSLKKSDSC</sequence>
<protein>
    <submittedName>
        <fullName evidence="12">Cytochrome P450</fullName>
    </submittedName>
</protein>
<evidence type="ECO:0000256" key="7">
    <source>
        <dbReference type="ARBA" id="ARBA00023004"/>
    </source>
</evidence>
<dbReference type="GeneID" id="63684094"/>
<keyword evidence="8 10" id="KW-0503">Monooxygenase</keyword>
<gene>
    <name evidence="12" type="ORF">DACRYDRAFT_110275</name>
</gene>
<evidence type="ECO:0000256" key="6">
    <source>
        <dbReference type="ARBA" id="ARBA00023002"/>
    </source>
</evidence>
<dbReference type="InterPro" id="IPR050364">
    <property type="entry name" value="Cytochrome_P450_fung"/>
</dbReference>
<feature type="binding site" description="axial binding residue" evidence="9">
    <location>
        <position position="446"/>
    </location>
    <ligand>
        <name>heme</name>
        <dbReference type="ChEBI" id="CHEBI:30413"/>
    </ligand>
    <ligandPart>
        <name>Fe</name>
        <dbReference type="ChEBI" id="CHEBI:18248"/>
    </ligandPart>
</feature>
<dbReference type="STRING" id="1858805.M5FSN5"/>
<dbReference type="HOGENOM" id="CLU_001570_2_3_1"/>
<evidence type="ECO:0000256" key="3">
    <source>
        <dbReference type="ARBA" id="ARBA00010617"/>
    </source>
</evidence>
<dbReference type="RefSeq" id="XP_040625841.1">
    <property type="nucleotide sequence ID" value="XM_040769032.1"/>
</dbReference>
<evidence type="ECO:0000256" key="11">
    <source>
        <dbReference type="SAM" id="SignalP"/>
    </source>
</evidence>
<dbReference type="InterPro" id="IPR001128">
    <property type="entry name" value="Cyt_P450"/>
</dbReference>
<keyword evidence="4 9" id="KW-0349">Heme</keyword>
<comment type="pathway">
    <text evidence="2">Secondary metabolite biosynthesis.</text>
</comment>
<comment type="cofactor">
    <cofactor evidence="1 9">
        <name>heme</name>
        <dbReference type="ChEBI" id="CHEBI:30413"/>
    </cofactor>
</comment>